<evidence type="ECO:0000313" key="5">
    <source>
        <dbReference type="EMBL" id="RUS95009.1"/>
    </source>
</evidence>
<dbReference type="GO" id="GO:0005524">
    <property type="term" value="F:ATP binding"/>
    <property type="evidence" value="ECO:0007669"/>
    <property type="project" value="UniProtKB-KW"/>
</dbReference>
<dbReference type="AlphaFoldDB" id="A0A3S1C468"/>
<dbReference type="InterPro" id="IPR003439">
    <property type="entry name" value="ABC_transporter-like_ATP-bd"/>
</dbReference>
<protein>
    <submittedName>
        <fullName evidence="5">ABC transporter ATP-binding protein</fullName>
    </submittedName>
</protein>
<dbReference type="SUPFAM" id="SSF52540">
    <property type="entry name" value="P-loop containing nucleoside triphosphate hydrolases"/>
    <property type="match status" value="1"/>
</dbReference>
<dbReference type="GO" id="GO:0016887">
    <property type="term" value="F:ATP hydrolysis activity"/>
    <property type="evidence" value="ECO:0007669"/>
    <property type="project" value="InterPro"/>
</dbReference>
<evidence type="ECO:0000256" key="1">
    <source>
        <dbReference type="ARBA" id="ARBA00022448"/>
    </source>
</evidence>
<dbReference type="InterPro" id="IPR050763">
    <property type="entry name" value="ABC_transporter_ATP-binding"/>
</dbReference>
<keyword evidence="6" id="KW-1185">Reference proteome</keyword>
<dbReference type="Proteomes" id="UP000271624">
    <property type="component" value="Unassembled WGS sequence"/>
</dbReference>
<keyword evidence="1" id="KW-0813">Transport</keyword>
<dbReference type="Gene3D" id="3.40.50.300">
    <property type="entry name" value="P-loop containing nucleotide triphosphate hydrolases"/>
    <property type="match status" value="1"/>
</dbReference>
<evidence type="ECO:0000259" key="4">
    <source>
        <dbReference type="PROSITE" id="PS50893"/>
    </source>
</evidence>
<dbReference type="InterPro" id="IPR027417">
    <property type="entry name" value="P-loop_NTPase"/>
</dbReference>
<dbReference type="PANTHER" id="PTHR42711">
    <property type="entry name" value="ABC TRANSPORTER ATP-BINDING PROTEIN"/>
    <property type="match status" value="1"/>
</dbReference>
<keyword evidence="3 5" id="KW-0067">ATP-binding</keyword>
<gene>
    <name evidence="5" type="ORF">DSM106972_091690</name>
</gene>
<dbReference type="InterPro" id="IPR003593">
    <property type="entry name" value="AAA+_ATPase"/>
</dbReference>
<proteinExistence type="predicted"/>
<feature type="domain" description="ABC transporter" evidence="4">
    <location>
        <begin position="4"/>
        <end position="238"/>
    </location>
</feature>
<reference evidence="5" key="2">
    <citation type="journal article" date="2019" name="Genome Biol. Evol.">
        <title>Day and night: Metabolic profiles and evolutionary relationships of six axenic non-marine cyanobacteria.</title>
        <authorList>
            <person name="Will S.E."/>
            <person name="Henke P."/>
            <person name="Boedeker C."/>
            <person name="Huang S."/>
            <person name="Brinkmann H."/>
            <person name="Rohde M."/>
            <person name="Jarek M."/>
            <person name="Friedl T."/>
            <person name="Seufert S."/>
            <person name="Schumacher M."/>
            <person name="Overmann J."/>
            <person name="Neumann-Schaal M."/>
            <person name="Petersen J."/>
        </authorList>
    </citation>
    <scope>NUCLEOTIDE SEQUENCE [LARGE SCALE GENOMIC DNA]</scope>
    <source>
        <strain evidence="5">PCC 7102</strain>
    </source>
</reference>
<name>A0A3S1C468_9CYAN</name>
<dbReference type="PROSITE" id="PS50893">
    <property type="entry name" value="ABC_TRANSPORTER_2"/>
    <property type="match status" value="1"/>
</dbReference>
<dbReference type="RefSeq" id="WP_127087115.1">
    <property type="nucleotide sequence ID" value="NZ_RSCL01000044.1"/>
</dbReference>
<evidence type="ECO:0000313" key="6">
    <source>
        <dbReference type="Proteomes" id="UP000271624"/>
    </source>
</evidence>
<accession>A0A3S1C468</accession>
<dbReference type="OrthoDB" id="9804819at2"/>
<evidence type="ECO:0000256" key="3">
    <source>
        <dbReference type="ARBA" id="ARBA00022840"/>
    </source>
</evidence>
<reference evidence="5" key="1">
    <citation type="submission" date="2018-12" db="EMBL/GenBank/DDBJ databases">
        <authorList>
            <person name="Will S."/>
            <person name="Neumann-Schaal M."/>
            <person name="Henke P."/>
        </authorList>
    </citation>
    <scope>NUCLEOTIDE SEQUENCE</scope>
    <source>
        <strain evidence="5">PCC 7102</strain>
    </source>
</reference>
<dbReference type="Pfam" id="PF00005">
    <property type="entry name" value="ABC_tran"/>
    <property type="match status" value="1"/>
</dbReference>
<dbReference type="EMBL" id="RSCL01000044">
    <property type="protein sequence ID" value="RUS95009.1"/>
    <property type="molecule type" value="Genomic_DNA"/>
</dbReference>
<dbReference type="SMART" id="SM00382">
    <property type="entry name" value="AAA"/>
    <property type="match status" value="1"/>
</dbReference>
<keyword evidence="2" id="KW-0547">Nucleotide-binding</keyword>
<organism evidence="5 6">
    <name type="scientific">Dulcicalothrix desertica PCC 7102</name>
    <dbReference type="NCBI Taxonomy" id="232991"/>
    <lineage>
        <taxon>Bacteria</taxon>
        <taxon>Bacillati</taxon>
        <taxon>Cyanobacteriota</taxon>
        <taxon>Cyanophyceae</taxon>
        <taxon>Nostocales</taxon>
        <taxon>Calotrichaceae</taxon>
        <taxon>Dulcicalothrix</taxon>
    </lineage>
</organism>
<evidence type="ECO:0000256" key="2">
    <source>
        <dbReference type="ARBA" id="ARBA00022741"/>
    </source>
</evidence>
<sequence length="309" mass="34091">MKPLEVYNLHKQYQQGKQSIQAISGLSLSINAGEILAFLGANGAGKTTSIKIIAGLIQPDTGWVKIAGCNPHTNPQALRMLGTVMEGSRNLYWRLTAEENLEYFGVLKGINSSKARKQALRLLDQFGLMHKRKAPVKTLSRGMQQKLSIAVALVHKPKLLLLDEPTLGLDMEASESVKALVRQIASEGCAILLTTHQLDIAEEISDRVAIIQKGQIITEEPTKEIIKRFSGSSYIIKVEGELDLLQITKIETLGAIVESEQERIIYTGTKEGLYKVLAALEPLAILQVNQDKANLTQVFLKLLKQHSYV</sequence>
<dbReference type="PANTHER" id="PTHR42711:SF16">
    <property type="entry name" value="ABC TRANSPORTER ATP-BINDING PROTEIN"/>
    <property type="match status" value="1"/>
</dbReference>
<comment type="caution">
    <text evidence="5">The sequence shown here is derived from an EMBL/GenBank/DDBJ whole genome shotgun (WGS) entry which is preliminary data.</text>
</comment>